<dbReference type="InterPro" id="IPR007373">
    <property type="entry name" value="Thiamin_PyroPKinase_B1-bd"/>
</dbReference>
<dbReference type="EC" id="2.7.6.2" evidence="5"/>
<feature type="domain" description="Thiamin pyrophosphokinase thiamin-binding" evidence="6">
    <location>
        <begin position="130"/>
        <end position="203"/>
    </location>
</feature>
<dbReference type="InterPro" id="IPR036759">
    <property type="entry name" value="TPK_catalytic_sf"/>
</dbReference>
<dbReference type="GO" id="GO:0004788">
    <property type="term" value="F:thiamine diphosphokinase activity"/>
    <property type="evidence" value="ECO:0007669"/>
    <property type="project" value="UniProtKB-UniRule"/>
</dbReference>
<dbReference type="GO" id="GO:0030975">
    <property type="term" value="F:thiamine binding"/>
    <property type="evidence" value="ECO:0007669"/>
    <property type="project" value="InterPro"/>
</dbReference>
<dbReference type="CDD" id="cd07995">
    <property type="entry name" value="TPK"/>
    <property type="match status" value="1"/>
</dbReference>
<dbReference type="EMBL" id="JACIEJ010000002">
    <property type="protein sequence ID" value="MBB3984523.1"/>
    <property type="molecule type" value="Genomic_DNA"/>
</dbReference>
<dbReference type="GO" id="GO:0009229">
    <property type="term" value="P:thiamine diphosphate biosynthetic process"/>
    <property type="evidence" value="ECO:0007669"/>
    <property type="project" value="InterPro"/>
</dbReference>
<organism evidence="7 8">
    <name type="scientific">Sagittula marina</name>
    <dbReference type="NCBI Taxonomy" id="943940"/>
    <lineage>
        <taxon>Bacteria</taxon>
        <taxon>Pseudomonadati</taxon>
        <taxon>Pseudomonadota</taxon>
        <taxon>Alphaproteobacteria</taxon>
        <taxon>Rhodobacterales</taxon>
        <taxon>Roseobacteraceae</taxon>
        <taxon>Sagittula</taxon>
    </lineage>
</organism>
<dbReference type="SUPFAM" id="SSF63862">
    <property type="entry name" value="Thiamin pyrophosphokinase, substrate-binding domain"/>
    <property type="match status" value="1"/>
</dbReference>
<dbReference type="GO" id="GO:0016301">
    <property type="term" value="F:kinase activity"/>
    <property type="evidence" value="ECO:0007669"/>
    <property type="project" value="UniProtKB-KW"/>
</dbReference>
<dbReference type="InterPro" id="IPR036371">
    <property type="entry name" value="TPK_B1-bd_sf"/>
</dbReference>
<dbReference type="SMART" id="SM00983">
    <property type="entry name" value="TPK_B1_binding"/>
    <property type="match status" value="1"/>
</dbReference>
<name>A0A7W6DR56_9RHOB</name>
<keyword evidence="1 7" id="KW-0808">Transferase</keyword>
<dbReference type="RefSeq" id="WP_183963199.1">
    <property type="nucleotide sequence ID" value="NZ_BAABBZ010000014.1"/>
</dbReference>
<dbReference type="Pfam" id="PF04263">
    <property type="entry name" value="TPK_catalytic"/>
    <property type="match status" value="1"/>
</dbReference>
<dbReference type="PANTHER" id="PTHR13622:SF8">
    <property type="entry name" value="THIAMIN PYROPHOSPHOKINASE 1"/>
    <property type="match status" value="1"/>
</dbReference>
<dbReference type="Gene3D" id="3.40.50.10240">
    <property type="entry name" value="Thiamin pyrophosphokinase, catalytic domain"/>
    <property type="match status" value="1"/>
</dbReference>
<dbReference type="AlphaFoldDB" id="A0A7W6DR56"/>
<dbReference type="GO" id="GO:0005524">
    <property type="term" value="F:ATP binding"/>
    <property type="evidence" value="ECO:0007669"/>
    <property type="project" value="UniProtKB-KW"/>
</dbReference>
<evidence type="ECO:0000313" key="8">
    <source>
        <dbReference type="Proteomes" id="UP000541426"/>
    </source>
</evidence>
<reference evidence="7 8" key="1">
    <citation type="submission" date="2020-08" db="EMBL/GenBank/DDBJ databases">
        <title>Genomic Encyclopedia of Type Strains, Phase IV (KMG-IV): sequencing the most valuable type-strain genomes for metagenomic binning, comparative biology and taxonomic classification.</title>
        <authorList>
            <person name="Goeker M."/>
        </authorList>
    </citation>
    <scope>NUCLEOTIDE SEQUENCE [LARGE SCALE GENOMIC DNA]</scope>
    <source>
        <strain evidence="7 8">DSM 102235</strain>
    </source>
</reference>
<keyword evidence="2" id="KW-0547">Nucleotide-binding</keyword>
<keyword evidence="8" id="KW-1185">Reference proteome</keyword>
<dbReference type="NCBIfam" id="TIGR01378">
    <property type="entry name" value="thi_PPkinase"/>
    <property type="match status" value="1"/>
</dbReference>
<dbReference type="InterPro" id="IPR006282">
    <property type="entry name" value="Thi_PPkinase"/>
</dbReference>
<evidence type="ECO:0000256" key="4">
    <source>
        <dbReference type="ARBA" id="ARBA00022840"/>
    </source>
</evidence>
<dbReference type="PANTHER" id="PTHR13622">
    <property type="entry name" value="THIAMIN PYROPHOSPHOKINASE"/>
    <property type="match status" value="1"/>
</dbReference>
<evidence type="ECO:0000259" key="6">
    <source>
        <dbReference type="SMART" id="SM00983"/>
    </source>
</evidence>
<comment type="caution">
    <text evidence="7">The sequence shown here is derived from an EMBL/GenBank/DDBJ whole genome shotgun (WGS) entry which is preliminary data.</text>
</comment>
<evidence type="ECO:0000313" key="7">
    <source>
        <dbReference type="EMBL" id="MBB3984523.1"/>
    </source>
</evidence>
<keyword evidence="3 7" id="KW-0418">Kinase</keyword>
<evidence type="ECO:0000256" key="3">
    <source>
        <dbReference type="ARBA" id="ARBA00022777"/>
    </source>
</evidence>
<dbReference type="SUPFAM" id="SSF63999">
    <property type="entry name" value="Thiamin pyrophosphokinase, catalytic domain"/>
    <property type="match status" value="1"/>
</dbReference>
<dbReference type="InterPro" id="IPR007371">
    <property type="entry name" value="TPK_catalytic"/>
</dbReference>
<accession>A0A7W6DR56</accession>
<proteinExistence type="predicted"/>
<dbReference type="GO" id="GO:0006772">
    <property type="term" value="P:thiamine metabolic process"/>
    <property type="evidence" value="ECO:0007669"/>
    <property type="project" value="UniProtKB-UniRule"/>
</dbReference>
<gene>
    <name evidence="7" type="ORF">GGQ68_000839</name>
</gene>
<keyword evidence="4" id="KW-0067">ATP-binding</keyword>
<evidence type="ECO:0000256" key="1">
    <source>
        <dbReference type="ARBA" id="ARBA00022679"/>
    </source>
</evidence>
<dbReference type="Proteomes" id="UP000541426">
    <property type="component" value="Unassembled WGS sequence"/>
</dbReference>
<protein>
    <recommendedName>
        <fullName evidence="5">Thiamine diphosphokinase</fullName>
        <ecNumber evidence="5">2.7.6.2</ecNumber>
    </recommendedName>
</protein>
<sequence length="227" mass="24386">MNVKIVETTAQVVLVGGGALQDKVLREVLQHAKVVVAADGGANPVLSAGRMPDAVFGDMDSLSDDVKAQLAPGVLRQVAEQESTDFDKCLRHIKAPLVIGYGFLGRRLDHQLAAMNVLVRRPETRCVLVGKYDVVCHCPPNIVLDLPIGSRFSLFPMRRVTARSEGLRWPLDGISFAPGGVTGTSNEVSGPVRLEFEATGMLLILPAEHLDALVSSLENAPHWPVPA</sequence>
<evidence type="ECO:0000256" key="2">
    <source>
        <dbReference type="ARBA" id="ARBA00022741"/>
    </source>
</evidence>
<dbReference type="Pfam" id="PF04265">
    <property type="entry name" value="TPK_B1_binding"/>
    <property type="match status" value="1"/>
</dbReference>
<evidence type="ECO:0000256" key="5">
    <source>
        <dbReference type="NCBIfam" id="TIGR01378"/>
    </source>
</evidence>